<dbReference type="PANTHER" id="PTHR43252">
    <property type="entry name" value="TRANSCRIPTIONAL REGULATOR YQJI"/>
    <property type="match status" value="1"/>
</dbReference>
<dbReference type="EMBL" id="JAPJZH010000033">
    <property type="protein sequence ID" value="MDA4848806.1"/>
    <property type="molecule type" value="Genomic_DNA"/>
</dbReference>
<dbReference type="InterPro" id="IPR036390">
    <property type="entry name" value="WH_DNA-bd_sf"/>
</dbReference>
<accession>A0ABT4VVS9</accession>
<feature type="domain" description="Transcription regulator PadR N-terminal" evidence="1">
    <location>
        <begin position="12"/>
        <end position="83"/>
    </location>
</feature>
<dbReference type="PANTHER" id="PTHR43252:SF6">
    <property type="entry name" value="NEGATIVE TRANSCRIPTION REGULATOR PADR"/>
    <property type="match status" value="1"/>
</dbReference>
<dbReference type="RefSeq" id="WP_271092686.1">
    <property type="nucleotide sequence ID" value="NZ_JAPJZH010000033.1"/>
</dbReference>
<dbReference type="InterPro" id="IPR036388">
    <property type="entry name" value="WH-like_DNA-bd_sf"/>
</dbReference>
<dbReference type="InterPro" id="IPR005149">
    <property type="entry name" value="Tscrpt_reg_PadR_N"/>
</dbReference>
<name>A0ABT4VVS9_9HYPH</name>
<dbReference type="Gene3D" id="1.10.10.10">
    <property type="entry name" value="Winged helix-like DNA-binding domain superfamily/Winged helix DNA-binding domain"/>
    <property type="match status" value="1"/>
</dbReference>
<proteinExistence type="predicted"/>
<protein>
    <submittedName>
        <fullName evidence="2">PadR family transcriptional regulator</fullName>
    </submittedName>
</protein>
<organism evidence="2 3">
    <name type="scientific">Hoeflea poritis</name>
    <dbReference type="NCBI Taxonomy" id="2993659"/>
    <lineage>
        <taxon>Bacteria</taxon>
        <taxon>Pseudomonadati</taxon>
        <taxon>Pseudomonadota</taxon>
        <taxon>Alphaproteobacteria</taxon>
        <taxon>Hyphomicrobiales</taxon>
        <taxon>Rhizobiaceae</taxon>
        <taxon>Hoeflea</taxon>
    </lineage>
</organism>
<dbReference type="SUPFAM" id="SSF46785">
    <property type="entry name" value="Winged helix' DNA-binding domain"/>
    <property type="match status" value="1"/>
</dbReference>
<comment type="caution">
    <text evidence="2">The sequence shown here is derived from an EMBL/GenBank/DDBJ whole genome shotgun (WGS) entry which is preliminary data.</text>
</comment>
<evidence type="ECO:0000313" key="3">
    <source>
        <dbReference type="Proteomes" id="UP001148313"/>
    </source>
</evidence>
<sequence>MKDELTNAEYAILGLLMERPCHGYDLDRLIEQRGMREWTELAFSSIYYILGRLEKRGLAESRPDPEKKTRKIYRPTAKARERFTRTTIRALSEPHPLYPSVLLGLANWPSLDHATAIEALERRGRALESIAAGVESKRKAAMGLPPHVSVLFDYSQTLLRAEIDWVKRASATLGDDHGKD</sequence>
<keyword evidence="3" id="KW-1185">Reference proteome</keyword>
<reference evidence="2" key="1">
    <citation type="submission" date="2022-11" db="EMBL/GenBank/DDBJ databases">
        <title>Hoeflea poritis sp. nov., isolated from scleractinian coral Porites lutea.</title>
        <authorList>
            <person name="Zhang G."/>
            <person name="Wei Q."/>
            <person name="Cai L."/>
        </authorList>
    </citation>
    <scope>NUCLEOTIDE SEQUENCE</scope>
    <source>
        <strain evidence="2">E7-10</strain>
    </source>
</reference>
<evidence type="ECO:0000259" key="1">
    <source>
        <dbReference type="Pfam" id="PF03551"/>
    </source>
</evidence>
<dbReference type="Pfam" id="PF03551">
    <property type="entry name" value="PadR"/>
    <property type="match status" value="1"/>
</dbReference>
<gene>
    <name evidence="2" type="ORF">OOZ53_25875</name>
</gene>
<evidence type="ECO:0000313" key="2">
    <source>
        <dbReference type="EMBL" id="MDA4848806.1"/>
    </source>
</evidence>
<dbReference type="Proteomes" id="UP001148313">
    <property type="component" value="Unassembled WGS sequence"/>
</dbReference>